<accession>A0A8J3JT26</accession>
<name>A0A8J3JT26_9ACTN</name>
<sequence>MRRRTPLTAATTALGVLVLALVAPTAATALTGSQNVQVSAEAAGTPPTPAPTAVPGAVPQAAAAPVPNTKAASPTADAASRHAASRAADRPTRSLTAGRVNLAFTGDFIGYAMLDRRTGEIVASRNATQTSSTESMIKVWLVADHLRRAAESAQTVTPQELAQASAAIRHSDDGAAQALYLAGGGNEVVQRMIDICGLTETTLFDQWWSRTQMSPRDAVRLAQCVADGTAAGPSWTSWVLSEMRQVTGSTAPAEQFATTGGGRWGIIDGVPDTLARTLAIKNGWTAIGADGNWHLNCLAISDDWIMNVMTRYPVENGLQYGADVCADVARQLVTPPAT</sequence>
<evidence type="ECO:0000256" key="2">
    <source>
        <dbReference type="SAM" id="SignalP"/>
    </source>
</evidence>
<comment type="caution">
    <text evidence="3">The sequence shown here is derived from an EMBL/GenBank/DDBJ whole genome shotgun (WGS) entry which is preliminary data.</text>
</comment>
<feature type="compositionally biased region" description="Low complexity" evidence="1">
    <location>
        <begin position="53"/>
        <end position="86"/>
    </location>
</feature>
<gene>
    <name evidence="3" type="ORF">Cch02nite_40010</name>
</gene>
<evidence type="ECO:0000313" key="4">
    <source>
        <dbReference type="Proteomes" id="UP000619293"/>
    </source>
</evidence>
<feature type="chain" id="PRO_5035218951" description="Beta-lactamase family protein" evidence="2">
    <location>
        <begin position="30"/>
        <end position="338"/>
    </location>
</feature>
<evidence type="ECO:0000313" key="3">
    <source>
        <dbReference type="EMBL" id="GIF90557.1"/>
    </source>
</evidence>
<evidence type="ECO:0000256" key="1">
    <source>
        <dbReference type="SAM" id="MobiDB-lite"/>
    </source>
</evidence>
<dbReference type="InterPro" id="IPR012338">
    <property type="entry name" value="Beta-lactam/transpept-like"/>
</dbReference>
<proteinExistence type="predicted"/>
<evidence type="ECO:0008006" key="5">
    <source>
        <dbReference type="Google" id="ProtNLM"/>
    </source>
</evidence>
<feature type="region of interest" description="Disordered" evidence="1">
    <location>
        <begin position="41"/>
        <end position="92"/>
    </location>
</feature>
<keyword evidence="2" id="KW-0732">Signal</keyword>
<reference evidence="3 4" key="1">
    <citation type="submission" date="2021-01" db="EMBL/GenBank/DDBJ databases">
        <title>Whole genome shotgun sequence of Catellatospora chokoriensis NBRC 107358.</title>
        <authorList>
            <person name="Komaki H."/>
            <person name="Tamura T."/>
        </authorList>
    </citation>
    <scope>NUCLEOTIDE SEQUENCE [LARGE SCALE GENOMIC DNA]</scope>
    <source>
        <strain evidence="3 4">NBRC 107358</strain>
    </source>
</reference>
<dbReference type="RefSeq" id="WP_191840088.1">
    <property type="nucleotide sequence ID" value="NZ_BAAALB010000002.1"/>
</dbReference>
<dbReference type="SUPFAM" id="SSF56601">
    <property type="entry name" value="beta-lactamase/transpeptidase-like"/>
    <property type="match status" value="1"/>
</dbReference>
<feature type="signal peptide" evidence="2">
    <location>
        <begin position="1"/>
        <end position="29"/>
    </location>
</feature>
<keyword evidence="4" id="KW-1185">Reference proteome</keyword>
<protein>
    <recommendedName>
        <fullName evidence="5">Beta-lactamase family protein</fullName>
    </recommendedName>
</protein>
<dbReference type="Gene3D" id="3.40.710.10">
    <property type="entry name" value="DD-peptidase/beta-lactamase superfamily"/>
    <property type="match status" value="1"/>
</dbReference>
<dbReference type="Proteomes" id="UP000619293">
    <property type="component" value="Unassembled WGS sequence"/>
</dbReference>
<organism evidence="3 4">
    <name type="scientific">Catellatospora chokoriensis</name>
    <dbReference type="NCBI Taxonomy" id="310353"/>
    <lineage>
        <taxon>Bacteria</taxon>
        <taxon>Bacillati</taxon>
        <taxon>Actinomycetota</taxon>
        <taxon>Actinomycetes</taxon>
        <taxon>Micromonosporales</taxon>
        <taxon>Micromonosporaceae</taxon>
        <taxon>Catellatospora</taxon>
    </lineage>
</organism>
<dbReference type="AlphaFoldDB" id="A0A8J3JT26"/>
<dbReference type="EMBL" id="BONG01000024">
    <property type="protein sequence ID" value="GIF90557.1"/>
    <property type="molecule type" value="Genomic_DNA"/>
</dbReference>